<dbReference type="PROSITE" id="PS50977">
    <property type="entry name" value="HTH_TETR_2"/>
    <property type="match status" value="1"/>
</dbReference>
<feature type="DNA-binding region" description="H-T-H motif" evidence="2">
    <location>
        <begin position="26"/>
        <end position="45"/>
    </location>
</feature>
<dbReference type="GO" id="GO:0003677">
    <property type="term" value="F:DNA binding"/>
    <property type="evidence" value="ECO:0007669"/>
    <property type="project" value="UniProtKB-UniRule"/>
</dbReference>
<feature type="domain" description="HTH tetR-type" evidence="3">
    <location>
        <begin position="3"/>
        <end position="63"/>
    </location>
</feature>
<evidence type="ECO:0000259" key="3">
    <source>
        <dbReference type="PROSITE" id="PS50977"/>
    </source>
</evidence>
<keyword evidence="5" id="KW-1185">Reference proteome</keyword>
<gene>
    <name evidence="4" type="ORF">FYJ74_05900</name>
</gene>
<dbReference type="RefSeq" id="WP_154528661.1">
    <property type="nucleotide sequence ID" value="NZ_VUNH01000005.1"/>
</dbReference>
<dbReference type="Proteomes" id="UP000473699">
    <property type="component" value="Unassembled WGS sequence"/>
</dbReference>
<reference evidence="4 5" key="1">
    <citation type="submission" date="2019-08" db="EMBL/GenBank/DDBJ databases">
        <title>In-depth cultivation of the pig gut microbiome towards novel bacterial diversity and tailored functional studies.</title>
        <authorList>
            <person name="Wylensek D."/>
            <person name="Hitch T.C.A."/>
            <person name="Clavel T."/>
        </authorList>
    </citation>
    <scope>NUCLEOTIDE SEQUENCE [LARGE SCALE GENOMIC DNA]</scope>
    <source>
        <strain evidence="4 5">SM-530-WT-4B</strain>
    </source>
</reference>
<name>A0A6L5YDC1_9BACT</name>
<dbReference type="EMBL" id="VUNH01000005">
    <property type="protein sequence ID" value="MST55567.1"/>
    <property type="molecule type" value="Genomic_DNA"/>
</dbReference>
<accession>A0A6L5YDC1</accession>
<evidence type="ECO:0000313" key="4">
    <source>
        <dbReference type="EMBL" id="MST55567.1"/>
    </source>
</evidence>
<evidence type="ECO:0000313" key="5">
    <source>
        <dbReference type="Proteomes" id="UP000473699"/>
    </source>
</evidence>
<organism evidence="4 5">
    <name type="scientific">Pyramidobacter porci</name>
    <dbReference type="NCBI Taxonomy" id="2605789"/>
    <lineage>
        <taxon>Bacteria</taxon>
        <taxon>Thermotogati</taxon>
        <taxon>Synergistota</taxon>
        <taxon>Synergistia</taxon>
        <taxon>Synergistales</taxon>
        <taxon>Dethiosulfovibrionaceae</taxon>
        <taxon>Pyramidobacter</taxon>
    </lineage>
</organism>
<dbReference type="Pfam" id="PF00440">
    <property type="entry name" value="TetR_N"/>
    <property type="match status" value="1"/>
</dbReference>
<dbReference type="InterPro" id="IPR001647">
    <property type="entry name" value="HTH_TetR"/>
</dbReference>
<protein>
    <submittedName>
        <fullName evidence="4">TetR/AcrR family transcriptional regulator</fullName>
    </submittedName>
</protein>
<dbReference type="InterPro" id="IPR009057">
    <property type="entry name" value="Homeodomain-like_sf"/>
</dbReference>
<evidence type="ECO:0000256" key="2">
    <source>
        <dbReference type="PROSITE-ProRule" id="PRU00335"/>
    </source>
</evidence>
<evidence type="ECO:0000256" key="1">
    <source>
        <dbReference type="ARBA" id="ARBA00023125"/>
    </source>
</evidence>
<dbReference type="AlphaFoldDB" id="A0A6L5YDC1"/>
<dbReference type="Gene3D" id="1.10.357.10">
    <property type="entry name" value="Tetracycline Repressor, domain 2"/>
    <property type="match status" value="1"/>
</dbReference>
<keyword evidence="1 2" id="KW-0238">DNA-binding</keyword>
<proteinExistence type="predicted"/>
<dbReference type="SUPFAM" id="SSF46689">
    <property type="entry name" value="Homeodomain-like"/>
    <property type="match status" value="1"/>
</dbReference>
<sequence length="180" mass="20300">MDDDLKERIARELIGLVREKSWDKVTVRELTTRCGISRGGFYYHFQDVMDALEWTVSREISRLLVRGAQSQDAGASLALMIRAMRGYYAELKSLFSATKMRPQAVAVVIRAIQDNLRPLLSRCATSGALPREQRELLVGLLSYGIAGMILEEPDGSDFSPEFVAREVRLLIEARLNLPVR</sequence>
<comment type="caution">
    <text evidence="4">The sequence shown here is derived from an EMBL/GenBank/DDBJ whole genome shotgun (WGS) entry which is preliminary data.</text>
</comment>